<reference evidence="9" key="1">
    <citation type="submission" date="2010-02" db="EMBL/GenBank/DDBJ databases">
        <title>Sequencing and annotation of the Blastocystis hominis genome.</title>
        <authorList>
            <person name="Wincker P."/>
        </authorList>
    </citation>
    <scope>NUCLEOTIDE SEQUENCE</scope>
    <source>
        <strain evidence="9">Singapore isolate B</strain>
    </source>
</reference>
<dbReference type="Gene3D" id="2.40.30.30">
    <property type="entry name" value="Riboflavin kinase-like"/>
    <property type="match status" value="1"/>
</dbReference>
<keyword evidence="3" id="KW-0285">Flavoprotein</keyword>
<dbReference type="SUPFAM" id="SSF82114">
    <property type="entry name" value="Riboflavin kinase-like"/>
    <property type="match status" value="1"/>
</dbReference>
<dbReference type="Proteomes" id="UP000008312">
    <property type="component" value="Unassembled WGS sequence"/>
</dbReference>
<organism evidence="9">
    <name type="scientific">Blastocystis hominis</name>
    <dbReference type="NCBI Taxonomy" id="12968"/>
    <lineage>
        <taxon>Eukaryota</taxon>
        <taxon>Sar</taxon>
        <taxon>Stramenopiles</taxon>
        <taxon>Bigyra</taxon>
        <taxon>Opalozoa</taxon>
        <taxon>Opalinata</taxon>
        <taxon>Blastocystidae</taxon>
        <taxon>Blastocystis</taxon>
    </lineage>
</organism>
<dbReference type="InParanoid" id="D8MAP0"/>
<keyword evidence="9" id="KW-0418">Kinase</keyword>
<dbReference type="GO" id="GO:0008531">
    <property type="term" value="F:riboflavin kinase activity"/>
    <property type="evidence" value="ECO:0007669"/>
    <property type="project" value="UniProtKB-EC"/>
</dbReference>
<keyword evidence="6" id="KW-0547">Nucleotide-binding</keyword>
<evidence type="ECO:0000256" key="6">
    <source>
        <dbReference type="ARBA" id="ARBA00022741"/>
    </source>
</evidence>
<keyword evidence="10" id="KW-1185">Reference proteome</keyword>
<protein>
    <recommendedName>
        <fullName evidence="2">riboflavin kinase</fullName>
        <ecNumber evidence="2">2.7.1.26</ecNumber>
    </recommendedName>
</protein>
<gene>
    <name evidence="9" type="ORF">GSBLH_T00004762001</name>
</gene>
<sequence length="152" mass="16974">MSVVRCITKLPVCRIEGTVVHGFKRGSTLLDCPTANICTDHIQDAIKDFKKGVYYGWASLHGTVYKMVANIGKNPSFGNEHVSVEVHLLHEFSQDFYDENLKVVILGSIRTESKFSSLDELKTAIHEDCGIADKLLDDQEYSSFKSDSFLLG</sequence>
<dbReference type="RefSeq" id="XP_012899177.1">
    <property type="nucleotide sequence ID" value="XM_013043723.1"/>
</dbReference>
<dbReference type="GeneID" id="24921768"/>
<evidence type="ECO:0000256" key="1">
    <source>
        <dbReference type="ARBA" id="ARBA00005201"/>
    </source>
</evidence>
<dbReference type="UniPathway" id="UPA00276">
    <property type="reaction ID" value="UER00406"/>
</dbReference>
<dbReference type="OMA" id="NGEVHKM"/>
<dbReference type="GO" id="GO:0009398">
    <property type="term" value="P:FMN biosynthetic process"/>
    <property type="evidence" value="ECO:0007669"/>
    <property type="project" value="UniProtKB-UniPathway"/>
</dbReference>
<dbReference type="PANTHER" id="PTHR22749">
    <property type="entry name" value="RIBOFLAVIN KINASE/FMN ADENYLYLTRANSFERASE"/>
    <property type="match status" value="1"/>
</dbReference>
<dbReference type="InterPro" id="IPR023468">
    <property type="entry name" value="Riboflavin_kinase"/>
</dbReference>
<keyword evidence="4" id="KW-0288">FMN</keyword>
<dbReference type="EC" id="2.7.1.26" evidence="2"/>
<evidence type="ECO:0000256" key="5">
    <source>
        <dbReference type="ARBA" id="ARBA00022679"/>
    </source>
</evidence>
<dbReference type="PANTHER" id="PTHR22749:SF6">
    <property type="entry name" value="RIBOFLAVIN KINASE"/>
    <property type="match status" value="1"/>
</dbReference>
<evidence type="ECO:0000256" key="3">
    <source>
        <dbReference type="ARBA" id="ARBA00022630"/>
    </source>
</evidence>
<evidence type="ECO:0000256" key="2">
    <source>
        <dbReference type="ARBA" id="ARBA00012105"/>
    </source>
</evidence>
<name>D8MAP0_BLAHO</name>
<evidence type="ECO:0000313" key="9">
    <source>
        <dbReference type="EMBL" id="CBK25129.2"/>
    </source>
</evidence>
<dbReference type="SMART" id="SM00904">
    <property type="entry name" value="Flavokinase"/>
    <property type="match status" value="1"/>
</dbReference>
<dbReference type="InterPro" id="IPR023465">
    <property type="entry name" value="Riboflavin_kinase_dom_sf"/>
</dbReference>
<evidence type="ECO:0000256" key="4">
    <source>
        <dbReference type="ARBA" id="ARBA00022643"/>
    </source>
</evidence>
<dbReference type="OrthoDB" id="276388at2759"/>
<evidence type="ECO:0000313" key="10">
    <source>
        <dbReference type="Proteomes" id="UP000008312"/>
    </source>
</evidence>
<dbReference type="GO" id="GO:0009231">
    <property type="term" value="P:riboflavin biosynthetic process"/>
    <property type="evidence" value="ECO:0007669"/>
    <property type="project" value="InterPro"/>
</dbReference>
<keyword evidence="7" id="KW-0067">ATP-binding</keyword>
<accession>D8MAP0</accession>
<dbReference type="InterPro" id="IPR015865">
    <property type="entry name" value="Riboflavin_kinase_bac/euk"/>
</dbReference>
<evidence type="ECO:0000256" key="7">
    <source>
        <dbReference type="ARBA" id="ARBA00022840"/>
    </source>
</evidence>
<dbReference type="EMBL" id="FN668690">
    <property type="protein sequence ID" value="CBK25129.2"/>
    <property type="molecule type" value="Genomic_DNA"/>
</dbReference>
<keyword evidence="5" id="KW-0808">Transferase</keyword>
<evidence type="ECO:0000259" key="8">
    <source>
        <dbReference type="SMART" id="SM00904"/>
    </source>
</evidence>
<dbReference type="GO" id="GO:0005524">
    <property type="term" value="F:ATP binding"/>
    <property type="evidence" value="ECO:0007669"/>
    <property type="project" value="UniProtKB-KW"/>
</dbReference>
<dbReference type="AlphaFoldDB" id="D8MAP0"/>
<proteinExistence type="predicted"/>
<comment type="pathway">
    <text evidence="1">Cofactor biosynthesis; FMN biosynthesis; FMN from riboflavin (ATP route): step 1/1.</text>
</comment>
<feature type="domain" description="Riboflavin kinase" evidence="8">
    <location>
        <begin position="14"/>
        <end position="137"/>
    </location>
</feature>
<dbReference type="Pfam" id="PF01687">
    <property type="entry name" value="Flavokinase"/>
    <property type="match status" value="1"/>
</dbReference>